<dbReference type="Proteomes" id="UP000178448">
    <property type="component" value="Unassembled WGS sequence"/>
</dbReference>
<keyword evidence="1" id="KW-0472">Membrane</keyword>
<sequence>MNTTYQKFVDRWQEVMRLPVQQVGPLTPLYKFLVRRLKVMPWPALVAVSAALAVGLYLTFGAAISLLVSVLQRGF</sequence>
<proteinExistence type="predicted"/>
<evidence type="ECO:0000313" key="2">
    <source>
        <dbReference type="EMBL" id="OGG01624.1"/>
    </source>
</evidence>
<reference evidence="2 3" key="1">
    <citation type="journal article" date="2016" name="Nat. Commun.">
        <title>Thousands of microbial genomes shed light on interconnected biogeochemical processes in an aquifer system.</title>
        <authorList>
            <person name="Anantharaman K."/>
            <person name="Brown C.T."/>
            <person name="Hug L.A."/>
            <person name="Sharon I."/>
            <person name="Castelle C.J."/>
            <person name="Probst A.J."/>
            <person name="Thomas B.C."/>
            <person name="Singh A."/>
            <person name="Wilkins M.J."/>
            <person name="Karaoz U."/>
            <person name="Brodie E.L."/>
            <person name="Williams K.H."/>
            <person name="Hubbard S.S."/>
            <person name="Banfield J.F."/>
        </authorList>
    </citation>
    <scope>NUCLEOTIDE SEQUENCE [LARGE SCALE GENOMIC DNA]</scope>
</reference>
<name>A0A1F5YNF0_9BACT</name>
<accession>A0A1F5YNF0</accession>
<keyword evidence="1" id="KW-0812">Transmembrane</keyword>
<comment type="caution">
    <text evidence="2">The sequence shown here is derived from an EMBL/GenBank/DDBJ whole genome shotgun (WGS) entry which is preliminary data.</text>
</comment>
<dbReference type="STRING" id="1798374.A2Z33_07605"/>
<protein>
    <submittedName>
        <fullName evidence="2">Uncharacterized protein</fullName>
    </submittedName>
</protein>
<evidence type="ECO:0000256" key="1">
    <source>
        <dbReference type="SAM" id="Phobius"/>
    </source>
</evidence>
<dbReference type="AlphaFoldDB" id="A0A1F5YNF0"/>
<keyword evidence="1" id="KW-1133">Transmembrane helix</keyword>
<dbReference type="EMBL" id="MFJD01000012">
    <property type="protein sequence ID" value="OGG01624.1"/>
    <property type="molecule type" value="Genomic_DNA"/>
</dbReference>
<gene>
    <name evidence="2" type="ORF">A2Z33_07605</name>
</gene>
<organism evidence="2 3">
    <name type="scientific">Candidatus Gottesmanbacteria bacterium RBG_16_52_11</name>
    <dbReference type="NCBI Taxonomy" id="1798374"/>
    <lineage>
        <taxon>Bacteria</taxon>
        <taxon>Candidatus Gottesmaniibacteriota</taxon>
    </lineage>
</organism>
<feature type="transmembrane region" description="Helical" evidence="1">
    <location>
        <begin position="42"/>
        <end position="71"/>
    </location>
</feature>
<evidence type="ECO:0000313" key="3">
    <source>
        <dbReference type="Proteomes" id="UP000178448"/>
    </source>
</evidence>